<accession>A0A923LBL0</accession>
<dbReference type="GO" id="GO:0042732">
    <property type="term" value="P:D-xylose metabolic process"/>
    <property type="evidence" value="ECO:0007669"/>
    <property type="project" value="UniProtKB-KW"/>
</dbReference>
<gene>
    <name evidence="4" type="ORF">H8S44_06190</name>
</gene>
<dbReference type="Gene3D" id="1.10.10.10">
    <property type="entry name" value="Winged helix-like DNA-binding domain superfamily/Winged helix DNA-binding domain"/>
    <property type="match status" value="1"/>
</dbReference>
<dbReference type="InterPro" id="IPR000600">
    <property type="entry name" value="ROK"/>
</dbReference>
<comment type="caution">
    <text evidence="4">The sequence shown here is derived from an EMBL/GenBank/DDBJ whole genome shotgun (WGS) entry which is preliminary data.</text>
</comment>
<dbReference type="RefSeq" id="WP_186871720.1">
    <property type="nucleotide sequence ID" value="NZ_JACOOR010000003.1"/>
</dbReference>
<sequence length="422" mass="46912">MPINNYAHKKYLLLNLIHHLGPISRTELSLLTDYRPASVSAIMKDLLEEGLVIETGYASNGPGRKRTLLEMNKDYLCAIGLSFSPHHIFYLVSQVDGTVLYQSKTPMDSSAPKEALVSAVLEQVTLLLKEFDVKKIVGIGISEPPYDPALYHPTDSLTENYTHFNSWVHQLLRPKLEDLSGLPVQTYSGVTMPAVAEYRFGVAKGIQNFICVELSNGIGASICCNGIPVSGADGKAAELGHTVIDYSDRRQKLCYCGKPGCIETSTAFPALTARISRAMDDGVLSALNSYPHREDGITIQAIRWALDMDDPMCMYYVKDVAVRLGVAISNAVNLLNPKMVVLYGFMVELGDFFLQELERSIRENVFAPLKNFEIRVSDSTETLFPLGAVAEIYSSFFQQDNYRWVYQLNPDDYHDSTGEHDG</sequence>
<name>A0A923LBL0_9FIRM</name>
<organism evidence="4 5">
    <name type="scientific">Anaerosacchariphilus hominis</name>
    <dbReference type="NCBI Taxonomy" id="2763017"/>
    <lineage>
        <taxon>Bacteria</taxon>
        <taxon>Bacillati</taxon>
        <taxon>Bacillota</taxon>
        <taxon>Clostridia</taxon>
        <taxon>Lachnospirales</taxon>
        <taxon>Lachnospiraceae</taxon>
        <taxon>Anaerosacchariphilus</taxon>
    </lineage>
</organism>
<evidence type="ECO:0000313" key="4">
    <source>
        <dbReference type="EMBL" id="MBC5659356.1"/>
    </source>
</evidence>
<dbReference type="Gene3D" id="3.30.420.40">
    <property type="match status" value="2"/>
</dbReference>
<comment type="function">
    <text evidence="1">Transcriptional repressor of xylose-utilizing enzymes.</text>
</comment>
<comment type="similarity">
    <text evidence="2">Belongs to the ROK (NagC/XylR) family.</text>
</comment>
<evidence type="ECO:0000256" key="3">
    <source>
        <dbReference type="ARBA" id="ARBA00022629"/>
    </source>
</evidence>
<dbReference type="AlphaFoldDB" id="A0A923LBL0"/>
<evidence type="ECO:0000313" key="5">
    <source>
        <dbReference type="Proteomes" id="UP000649345"/>
    </source>
</evidence>
<evidence type="ECO:0000256" key="1">
    <source>
        <dbReference type="ARBA" id="ARBA00002486"/>
    </source>
</evidence>
<protein>
    <submittedName>
        <fullName evidence="4">ROK family transcriptional regulator</fullName>
    </submittedName>
</protein>
<dbReference type="InterPro" id="IPR043129">
    <property type="entry name" value="ATPase_NBD"/>
</dbReference>
<proteinExistence type="inferred from homology"/>
<evidence type="ECO:0000256" key="2">
    <source>
        <dbReference type="ARBA" id="ARBA00006479"/>
    </source>
</evidence>
<reference evidence="4" key="1">
    <citation type="submission" date="2020-08" db="EMBL/GenBank/DDBJ databases">
        <title>Genome public.</title>
        <authorList>
            <person name="Liu C."/>
            <person name="Sun Q."/>
        </authorList>
    </citation>
    <scope>NUCLEOTIDE SEQUENCE</scope>
    <source>
        <strain evidence="4">NSJ-68</strain>
    </source>
</reference>
<keyword evidence="5" id="KW-1185">Reference proteome</keyword>
<dbReference type="Proteomes" id="UP000649345">
    <property type="component" value="Unassembled WGS sequence"/>
</dbReference>
<dbReference type="EMBL" id="JACOOR010000003">
    <property type="protein sequence ID" value="MBC5659356.1"/>
    <property type="molecule type" value="Genomic_DNA"/>
</dbReference>
<dbReference type="Pfam" id="PF00480">
    <property type="entry name" value="ROK"/>
    <property type="match status" value="1"/>
</dbReference>
<dbReference type="PANTHER" id="PTHR18964">
    <property type="entry name" value="ROK (REPRESSOR, ORF, KINASE) FAMILY"/>
    <property type="match status" value="1"/>
</dbReference>
<dbReference type="PANTHER" id="PTHR18964:SF149">
    <property type="entry name" value="BIFUNCTIONAL UDP-N-ACETYLGLUCOSAMINE 2-EPIMERASE_N-ACETYLMANNOSAMINE KINASE"/>
    <property type="match status" value="1"/>
</dbReference>
<dbReference type="InterPro" id="IPR036390">
    <property type="entry name" value="WH_DNA-bd_sf"/>
</dbReference>
<dbReference type="InterPro" id="IPR036388">
    <property type="entry name" value="WH-like_DNA-bd_sf"/>
</dbReference>
<dbReference type="SUPFAM" id="SSF46785">
    <property type="entry name" value="Winged helix' DNA-binding domain"/>
    <property type="match status" value="1"/>
</dbReference>
<keyword evidence="3" id="KW-0859">Xylose metabolism</keyword>
<dbReference type="SUPFAM" id="SSF53067">
    <property type="entry name" value="Actin-like ATPase domain"/>
    <property type="match status" value="2"/>
</dbReference>
<keyword evidence="3" id="KW-0119">Carbohydrate metabolism</keyword>